<comment type="caution">
    <text evidence="3">The sequence shown here is derived from an EMBL/GenBank/DDBJ whole genome shotgun (WGS) entry which is preliminary data.</text>
</comment>
<protein>
    <recommendedName>
        <fullName evidence="2">Retrotransposon Copia-like N-terminal domain-containing protein</fullName>
    </recommendedName>
</protein>
<dbReference type="AlphaFoldDB" id="A0AAV0LB55"/>
<dbReference type="PANTHER" id="PTHR37610:SF55">
    <property type="entry name" value="RETROTRANSPOSON COPIA-LIKE N-TERMINAL DOMAIN-CONTAINING PROTEIN"/>
    <property type="match status" value="1"/>
</dbReference>
<accession>A0AAV0LB55</accession>
<feature type="region of interest" description="Disordered" evidence="1">
    <location>
        <begin position="1"/>
        <end position="25"/>
    </location>
</feature>
<gene>
    <name evidence="3" type="ORF">LITE_LOCUS23085</name>
</gene>
<reference evidence="3" key="1">
    <citation type="submission" date="2022-08" db="EMBL/GenBank/DDBJ databases">
        <authorList>
            <person name="Gutierrez-Valencia J."/>
        </authorList>
    </citation>
    <scope>NUCLEOTIDE SEQUENCE</scope>
</reference>
<evidence type="ECO:0000259" key="2">
    <source>
        <dbReference type="Pfam" id="PF14244"/>
    </source>
</evidence>
<dbReference type="EMBL" id="CAMGYJ010000006">
    <property type="protein sequence ID" value="CAI0431603.1"/>
    <property type="molecule type" value="Genomic_DNA"/>
</dbReference>
<sequence length="120" mass="13119">MAAFSTILSTSEPTSVSSSTPSSLSALPLPASHPYFISNEDLSSLQLVTAPLSDANYHSWARSLRMGLQASNKLSLIDPLWTAWDQANVLVLGWLQRSVSPEIAQNVLWFDTAVEAWEDL</sequence>
<keyword evidence="4" id="KW-1185">Reference proteome</keyword>
<feature type="domain" description="Retrotransposon Copia-like N-terminal" evidence="2">
    <location>
        <begin position="40"/>
        <end position="78"/>
    </location>
</feature>
<proteinExistence type="predicted"/>
<dbReference type="Pfam" id="PF14244">
    <property type="entry name" value="Retrotran_gag_3"/>
    <property type="match status" value="1"/>
</dbReference>
<feature type="compositionally biased region" description="Low complexity" evidence="1">
    <location>
        <begin position="8"/>
        <end position="25"/>
    </location>
</feature>
<evidence type="ECO:0000313" key="4">
    <source>
        <dbReference type="Proteomes" id="UP001154282"/>
    </source>
</evidence>
<evidence type="ECO:0000256" key="1">
    <source>
        <dbReference type="SAM" id="MobiDB-lite"/>
    </source>
</evidence>
<organism evidence="3 4">
    <name type="scientific">Linum tenue</name>
    <dbReference type="NCBI Taxonomy" id="586396"/>
    <lineage>
        <taxon>Eukaryota</taxon>
        <taxon>Viridiplantae</taxon>
        <taxon>Streptophyta</taxon>
        <taxon>Embryophyta</taxon>
        <taxon>Tracheophyta</taxon>
        <taxon>Spermatophyta</taxon>
        <taxon>Magnoliopsida</taxon>
        <taxon>eudicotyledons</taxon>
        <taxon>Gunneridae</taxon>
        <taxon>Pentapetalae</taxon>
        <taxon>rosids</taxon>
        <taxon>fabids</taxon>
        <taxon>Malpighiales</taxon>
        <taxon>Linaceae</taxon>
        <taxon>Linum</taxon>
    </lineage>
</organism>
<name>A0AAV0LB55_9ROSI</name>
<evidence type="ECO:0000313" key="3">
    <source>
        <dbReference type="EMBL" id="CAI0431603.1"/>
    </source>
</evidence>
<dbReference type="PANTHER" id="PTHR37610">
    <property type="entry name" value="CCHC-TYPE DOMAIN-CONTAINING PROTEIN"/>
    <property type="match status" value="1"/>
</dbReference>
<dbReference type="InterPro" id="IPR029472">
    <property type="entry name" value="Copia-like_N"/>
</dbReference>
<dbReference type="Proteomes" id="UP001154282">
    <property type="component" value="Unassembled WGS sequence"/>
</dbReference>